<protein>
    <recommendedName>
        <fullName evidence="2">RNA polymerase subunit H/Rpb5 C-terminal domain-containing protein</fullName>
    </recommendedName>
</protein>
<dbReference type="PANTHER" id="PTHR10535">
    <property type="entry name" value="DNA-DIRECTED RNA POLYMERASES I, II, AND III SUBUNIT RPABC1"/>
    <property type="match status" value="1"/>
</dbReference>
<dbReference type="EMBL" id="MN739942">
    <property type="protein sequence ID" value="QHT78941.1"/>
    <property type="molecule type" value="Genomic_DNA"/>
</dbReference>
<dbReference type="GO" id="GO:0005736">
    <property type="term" value="C:RNA polymerase I complex"/>
    <property type="evidence" value="ECO:0007669"/>
    <property type="project" value="TreeGrafter"/>
</dbReference>
<dbReference type="InterPro" id="IPR000783">
    <property type="entry name" value="RNA_pol_subH/Rpb5_C"/>
</dbReference>
<dbReference type="PIRSF" id="PIRSF000747">
    <property type="entry name" value="RPB5"/>
    <property type="match status" value="1"/>
</dbReference>
<feature type="domain" description="RNA polymerase subunit H/Rpb5 C-terminal" evidence="2">
    <location>
        <begin position="143"/>
        <end position="216"/>
    </location>
</feature>
<dbReference type="InterPro" id="IPR035913">
    <property type="entry name" value="RPB5-like_sf"/>
</dbReference>
<dbReference type="SUPFAM" id="SSF55287">
    <property type="entry name" value="RPB5-like RNA polymerase subunit"/>
    <property type="match status" value="1"/>
</dbReference>
<evidence type="ECO:0000256" key="1">
    <source>
        <dbReference type="ARBA" id="ARBA00023163"/>
    </source>
</evidence>
<evidence type="ECO:0000259" key="2">
    <source>
        <dbReference type="Pfam" id="PF01191"/>
    </source>
</evidence>
<accession>A0A6C0HE88</accession>
<reference evidence="3" key="1">
    <citation type="journal article" date="2020" name="Nature">
        <title>Giant virus diversity and host interactions through global metagenomics.</title>
        <authorList>
            <person name="Schulz F."/>
            <person name="Roux S."/>
            <person name="Paez-Espino D."/>
            <person name="Jungbluth S."/>
            <person name="Walsh D.A."/>
            <person name="Denef V.J."/>
            <person name="McMahon K.D."/>
            <person name="Konstantinidis K.T."/>
            <person name="Eloe-Fadrosh E.A."/>
            <person name="Kyrpides N.C."/>
            <person name="Woyke T."/>
        </authorList>
    </citation>
    <scope>NUCLEOTIDE SEQUENCE</scope>
    <source>
        <strain evidence="3">GVMAG-M-3300023179-97</strain>
    </source>
</reference>
<dbReference type="GO" id="GO:0005665">
    <property type="term" value="C:RNA polymerase II, core complex"/>
    <property type="evidence" value="ECO:0007669"/>
    <property type="project" value="TreeGrafter"/>
</dbReference>
<proteinExistence type="predicted"/>
<keyword evidence="1" id="KW-0804">Transcription</keyword>
<dbReference type="Pfam" id="PF01191">
    <property type="entry name" value="RNA_pol_Rpb5_C"/>
    <property type="match status" value="1"/>
</dbReference>
<dbReference type="PANTHER" id="PTHR10535:SF0">
    <property type="entry name" value="DNA-DIRECTED RNA POLYMERASES I, II, AND III SUBUNIT RPABC1"/>
    <property type="match status" value="1"/>
</dbReference>
<dbReference type="GO" id="GO:0006362">
    <property type="term" value="P:transcription elongation by RNA polymerase I"/>
    <property type="evidence" value="ECO:0007669"/>
    <property type="project" value="TreeGrafter"/>
</dbReference>
<dbReference type="GO" id="GO:0003677">
    <property type="term" value="F:DNA binding"/>
    <property type="evidence" value="ECO:0007669"/>
    <property type="project" value="InterPro"/>
</dbReference>
<dbReference type="GO" id="GO:0005666">
    <property type="term" value="C:RNA polymerase III complex"/>
    <property type="evidence" value="ECO:0007669"/>
    <property type="project" value="TreeGrafter"/>
</dbReference>
<dbReference type="InterPro" id="IPR014381">
    <property type="entry name" value="Arch_Rpo5/euc_Rpb5"/>
</dbReference>
<organism evidence="3">
    <name type="scientific">viral metagenome</name>
    <dbReference type="NCBI Taxonomy" id="1070528"/>
    <lineage>
        <taxon>unclassified sequences</taxon>
        <taxon>metagenomes</taxon>
        <taxon>organismal metagenomes</taxon>
    </lineage>
</organism>
<name>A0A6C0HE88_9ZZZZ</name>
<dbReference type="GO" id="GO:0006366">
    <property type="term" value="P:transcription by RNA polymerase II"/>
    <property type="evidence" value="ECO:0007669"/>
    <property type="project" value="TreeGrafter"/>
</dbReference>
<dbReference type="AlphaFoldDB" id="A0A6C0HE88"/>
<sequence length="218" mass="25281">MDQISVEDILIRSRNTILDLLHLRGYNTTSYRNLIGPDLVRLMGNPEALRIEVTHSIVPEKKAIVNYLLKNIKQEIGSGKYTKEIITNFEEEEIDPANIEVIVIYMPKNVSEDMESYNKAALEAWNKYKLRIQFFPMTRIVNNPLNHMLQPKFEIVPKEVHEDLKKELYCRSISQFPLIRYHHDMAARCLGLIPGDIVKITRPSYSAGEYVSYRTCAP</sequence>
<dbReference type="GO" id="GO:0042797">
    <property type="term" value="P:tRNA transcription by RNA polymerase III"/>
    <property type="evidence" value="ECO:0007669"/>
    <property type="project" value="TreeGrafter"/>
</dbReference>
<dbReference type="GO" id="GO:0003899">
    <property type="term" value="F:DNA-directed RNA polymerase activity"/>
    <property type="evidence" value="ECO:0007669"/>
    <property type="project" value="InterPro"/>
</dbReference>
<dbReference type="Gene3D" id="3.90.940.20">
    <property type="entry name" value="RPB5-like RNA polymerase subunit"/>
    <property type="match status" value="1"/>
</dbReference>
<evidence type="ECO:0000313" key="3">
    <source>
        <dbReference type="EMBL" id="QHT78941.1"/>
    </source>
</evidence>